<evidence type="ECO:0000256" key="4">
    <source>
        <dbReference type="ARBA" id="ARBA00022801"/>
    </source>
</evidence>
<dbReference type="EMBL" id="JBCGDO010000039">
    <property type="protein sequence ID" value="MEM0543973.1"/>
    <property type="molecule type" value="Genomic_DNA"/>
</dbReference>
<evidence type="ECO:0000256" key="5">
    <source>
        <dbReference type="ARBA" id="ARBA00093760"/>
    </source>
</evidence>
<name>A0ABU9N8Y6_9FLAO</name>
<protein>
    <recommendedName>
        <fullName evidence="6">type II site-specific deoxyribonuclease</fullName>
        <ecNumber evidence="6">3.1.21.4</ecNumber>
    </recommendedName>
</protein>
<dbReference type="InterPro" id="IPR019045">
    <property type="entry name" value="Restrct_endonuc_II_HinfI"/>
</dbReference>
<evidence type="ECO:0000256" key="1">
    <source>
        <dbReference type="ARBA" id="ARBA00022722"/>
    </source>
</evidence>
<accession>A0ABU9N8Y6</accession>
<dbReference type="Pfam" id="PF09520">
    <property type="entry name" value="RE_TdeIII"/>
    <property type="match status" value="1"/>
</dbReference>
<comment type="caution">
    <text evidence="7">The sequence shown here is derived from an EMBL/GenBank/DDBJ whole genome shotgun (WGS) entry which is preliminary data.</text>
</comment>
<keyword evidence="3 7" id="KW-0255">Endonuclease</keyword>
<evidence type="ECO:0000256" key="2">
    <source>
        <dbReference type="ARBA" id="ARBA00022747"/>
    </source>
</evidence>
<keyword evidence="2" id="KW-0680">Restriction system</keyword>
<dbReference type="GO" id="GO:0004519">
    <property type="term" value="F:endonuclease activity"/>
    <property type="evidence" value="ECO:0007669"/>
    <property type="project" value="UniProtKB-KW"/>
</dbReference>
<organism evidence="7 8">
    <name type="scientific">Flavobacterium aureirubrum</name>
    <dbReference type="NCBI Taxonomy" id="3133147"/>
    <lineage>
        <taxon>Bacteria</taxon>
        <taxon>Pseudomonadati</taxon>
        <taxon>Bacteroidota</taxon>
        <taxon>Flavobacteriia</taxon>
        <taxon>Flavobacteriales</taxon>
        <taxon>Flavobacteriaceae</taxon>
        <taxon>Flavobacterium</taxon>
    </lineage>
</organism>
<dbReference type="RefSeq" id="WP_342697140.1">
    <property type="nucleotide sequence ID" value="NZ_JBCGDO010000039.1"/>
</dbReference>
<dbReference type="Proteomes" id="UP001460072">
    <property type="component" value="Unassembled WGS sequence"/>
</dbReference>
<keyword evidence="4 7" id="KW-0378">Hydrolase</keyword>
<dbReference type="EC" id="3.1.21.4" evidence="6"/>
<evidence type="ECO:0000256" key="6">
    <source>
        <dbReference type="ARBA" id="ARBA00093790"/>
    </source>
</evidence>
<keyword evidence="8" id="KW-1185">Reference proteome</keyword>
<gene>
    <name evidence="7" type="ORF">WFZ85_15305</name>
</gene>
<dbReference type="GO" id="GO:0016787">
    <property type="term" value="F:hydrolase activity"/>
    <property type="evidence" value="ECO:0007669"/>
    <property type="project" value="UniProtKB-KW"/>
</dbReference>
<evidence type="ECO:0000313" key="7">
    <source>
        <dbReference type="EMBL" id="MEM0543973.1"/>
    </source>
</evidence>
<proteinExistence type="predicted"/>
<sequence>MPPPTQQEVFNLVRETVISSLTNFIRNRMGVEPNFQILDLIIPTERRIRSVVGGMETSLGTTLWEPLAKNLASLNGFEIIEDNLLSPTNMPGNLQNTVQLLVEGRNNRNQLYNAEYCHDRIKEVCQNFIINPINDFSRAPRGFGVDIWLRKDNVNYFFDTKTVQANVGGYSRCFNQVLNWYSYFYSRYPEGNASARIVFPYNPYGNVNFWTRTIGRGWPLEPDNEGWVENQFWDFCSGIDNTYQIILDAFNDISSTGDLEDIIQGIFYGER</sequence>
<keyword evidence="1" id="KW-0540">Nuclease</keyword>
<evidence type="ECO:0000256" key="3">
    <source>
        <dbReference type="ARBA" id="ARBA00022759"/>
    </source>
</evidence>
<comment type="catalytic activity">
    <reaction evidence="5">
        <text>Endonucleolytic cleavage of DNA to give specific double-stranded fragments with terminal 5'-phosphates.</text>
        <dbReference type="EC" id="3.1.21.4"/>
    </reaction>
</comment>
<evidence type="ECO:0000313" key="8">
    <source>
        <dbReference type="Proteomes" id="UP001460072"/>
    </source>
</evidence>
<reference evidence="7 8" key="1">
    <citation type="submission" date="2024-03" db="EMBL/GenBank/DDBJ databases">
        <title>Two novel species of the genus Flavobacterium exhibiting potentially degradation of complex polysaccharides.</title>
        <authorList>
            <person name="Lian X."/>
        </authorList>
    </citation>
    <scope>NUCLEOTIDE SEQUENCE [LARGE SCALE GENOMIC DNA]</scope>
    <source>
        <strain evidence="8">j3</strain>
    </source>
</reference>